<evidence type="ECO:0000313" key="2">
    <source>
        <dbReference type="EMBL" id="EDO32167.1"/>
    </source>
</evidence>
<feature type="region of interest" description="Disordered" evidence="1">
    <location>
        <begin position="715"/>
        <end position="781"/>
    </location>
</feature>
<gene>
    <name evidence="2" type="ORF">NEMVEDRAFT_v1g247708</name>
</gene>
<dbReference type="Proteomes" id="UP000001593">
    <property type="component" value="Unassembled WGS sequence"/>
</dbReference>
<evidence type="ECO:0000313" key="3">
    <source>
        <dbReference type="Proteomes" id="UP000001593"/>
    </source>
</evidence>
<feature type="compositionally biased region" description="Basic residues" evidence="1">
    <location>
        <begin position="726"/>
        <end position="738"/>
    </location>
</feature>
<accession>A7SVV3</accession>
<reference evidence="2 3" key="1">
    <citation type="journal article" date="2007" name="Science">
        <title>Sea anemone genome reveals ancestral eumetazoan gene repertoire and genomic organization.</title>
        <authorList>
            <person name="Putnam N.H."/>
            <person name="Srivastava M."/>
            <person name="Hellsten U."/>
            <person name="Dirks B."/>
            <person name="Chapman J."/>
            <person name="Salamov A."/>
            <person name="Terry A."/>
            <person name="Shapiro H."/>
            <person name="Lindquist E."/>
            <person name="Kapitonov V.V."/>
            <person name="Jurka J."/>
            <person name="Genikhovich G."/>
            <person name="Grigoriev I.V."/>
            <person name="Lucas S.M."/>
            <person name="Steele R.E."/>
            <person name="Finnerty J.R."/>
            <person name="Technau U."/>
            <person name="Martindale M.Q."/>
            <person name="Rokhsar D.S."/>
        </authorList>
    </citation>
    <scope>NUCLEOTIDE SEQUENCE [LARGE SCALE GENOMIC DNA]</scope>
    <source>
        <strain evidence="3">CH2 X CH6</strain>
    </source>
</reference>
<organism evidence="2 3">
    <name type="scientific">Nematostella vectensis</name>
    <name type="common">Starlet sea anemone</name>
    <dbReference type="NCBI Taxonomy" id="45351"/>
    <lineage>
        <taxon>Eukaryota</taxon>
        <taxon>Metazoa</taxon>
        <taxon>Cnidaria</taxon>
        <taxon>Anthozoa</taxon>
        <taxon>Hexacorallia</taxon>
        <taxon>Actiniaria</taxon>
        <taxon>Edwardsiidae</taxon>
        <taxon>Nematostella</taxon>
    </lineage>
</organism>
<dbReference type="InterPro" id="IPR011989">
    <property type="entry name" value="ARM-like"/>
</dbReference>
<dbReference type="eggNOG" id="ENOG502SQKY">
    <property type="taxonomic scope" value="Eukaryota"/>
</dbReference>
<dbReference type="AlphaFoldDB" id="A7SVV3"/>
<proteinExistence type="predicted"/>
<dbReference type="Gene3D" id="1.25.10.10">
    <property type="entry name" value="Leucine-rich Repeat Variant"/>
    <property type="match status" value="1"/>
</dbReference>
<evidence type="ECO:0000256" key="1">
    <source>
        <dbReference type="SAM" id="MobiDB-lite"/>
    </source>
</evidence>
<dbReference type="HOGENOM" id="CLU_289402_0_0_1"/>
<dbReference type="InParanoid" id="A7SVV3"/>
<protein>
    <submittedName>
        <fullName evidence="2">Uncharacterized protein</fullName>
    </submittedName>
</protein>
<dbReference type="SUPFAM" id="SSF48371">
    <property type="entry name" value="ARM repeat"/>
    <property type="match status" value="1"/>
</dbReference>
<name>A7SVV3_NEMVE</name>
<keyword evidence="3" id="KW-1185">Reference proteome</keyword>
<dbReference type="KEGG" id="nve:5503166"/>
<sequence length="1060" mass="117409">MELWQQIAGFTLENASQTRPDQWNFRYLEITGRHLGPPRSINDVCERIPKLQIETRARYVKPKEQSRVATLFKYTSPRRPKSPPRSIKEKIVTVKVVVAKKDDKTPKRNCICSCQDNASFKSSRKQLAAETSEDDEDDIEISYEELLGVIESYDRGVQKEATSAITRLVRRLSGGKILTESDAVKTLKMLDTDNSAVQGGILILLTKLSEGAINAKSLLEHSIMDDLIYLMLLGATAHVQIEAARCIAQLTKREEHAQLWMETMVISGTEALFGVLTAQEPVPDELRDVALTAVNHLASHAQMAQLLIEFGLDGVVQSLAHKRHAIEVLNSIISHDVISCERFLAKHEAEVLPRILNVLQYNTCPQQQEAVRFLATLTLFKPGIQPVITHHALGHLLWAMTCSYCRFVRDHASRAMKNIINNPDKTAVLEALTDLSTSHDSINTHASITAGITVDTTRLLNKFLNNPKASKLEKAVAEMVSVLSLAFQTDSLSICGNKRTLCISEPVNKAVKGFTKGKIAKPNNPDARYLSSLRVLTNTVVAMVNLIRLTDRDENGNEKTCTQASGANPSLAALLIQYGGIRLFTQLQFLSSKLQHINPPSFHAIDPTTLPPKDLVSTMKNARTELIFASTKPKQETRKQYPSFGFHSTELNFVRETINFLLYLVKATASSFDPSVEDLNVFESKPVRTSHSKGKHLSFKASASMVRNAVRFTRIAQAHQEDSGKEKKKSGKGRKSRSRPLSSRASVGSRDTAMPVRSAPSPSPITTTVAPPALTGSLGSTSQDETAHYIKQSLLDAKVISHLAPWVTCGIYDIQTSVIKVIRYLMHVQKKSKQASGHQAQPREAWGQDPPAQTRANIQSQRPTSSVPGNSKTKSVHLGHVSARHVVQYCGAYLLDLLGPPAAPGLGRASLMVIREAVINGEDDSRLKLVKLGCFNRIIDYIRGNEQEAEYQALGLVVVRSLVSSDQSLKQLFFAHGGMSLVMALNDYKEGLVKEEAGYTLTSFAKAVTSPSYMRSKRAAGRSKKRSRTHTDEDVWDHVVEKWKGQDKVVKVLKKFNVRY</sequence>
<dbReference type="OrthoDB" id="5966909at2759"/>
<feature type="compositionally biased region" description="Polar residues" evidence="1">
    <location>
        <begin position="854"/>
        <end position="873"/>
    </location>
</feature>
<dbReference type="InterPro" id="IPR016024">
    <property type="entry name" value="ARM-type_fold"/>
</dbReference>
<dbReference type="EMBL" id="DS469845">
    <property type="protein sequence ID" value="EDO32167.1"/>
    <property type="molecule type" value="Genomic_DNA"/>
</dbReference>
<feature type="region of interest" description="Disordered" evidence="1">
    <location>
        <begin position="833"/>
        <end position="874"/>
    </location>
</feature>
<dbReference type="OMA" id="CVRHVIQ"/>